<keyword evidence="2" id="KW-0560">Oxidoreductase</keyword>
<proteinExistence type="inferred from homology"/>
<evidence type="ECO:0000313" key="3">
    <source>
        <dbReference type="EMBL" id="PRY83621.1"/>
    </source>
</evidence>
<dbReference type="FunFam" id="3.40.50.720:FF:000084">
    <property type="entry name" value="Short-chain dehydrogenase reductase"/>
    <property type="match status" value="1"/>
</dbReference>
<dbReference type="GO" id="GO:0016491">
    <property type="term" value="F:oxidoreductase activity"/>
    <property type="evidence" value="ECO:0007669"/>
    <property type="project" value="UniProtKB-KW"/>
</dbReference>
<protein>
    <submittedName>
        <fullName evidence="3">3alpha(Or 20beta)-hydroxysteroid dehydrogenase</fullName>
    </submittedName>
</protein>
<organism evidence="3 4">
    <name type="scientific">Alkalibacterium olivapovliticus</name>
    <dbReference type="NCBI Taxonomy" id="99907"/>
    <lineage>
        <taxon>Bacteria</taxon>
        <taxon>Bacillati</taxon>
        <taxon>Bacillota</taxon>
        <taxon>Bacilli</taxon>
        <taxon>Lactobacillales</taxon>
        <taxon>Carnobacteriaceae</taxon>
        <taxon>Alkalibacterium</taxon>
    </lineage>
</organism>
<dbReference type="OrthoDB" id="9805904at2"/>
<name>A0A2T0WA87_9LACT</name>
<dbReference type="AlphaFoldDB" id="A0A2T0WA87"/>
<dbReference type="RefSeq" id="WP_106190932.1">
    <property type="nucleotide sequence ID" value="NZ_PVTO01000003.1"/>
</dbReference>
<dbReference type="SUPFAM" id="SSF51735">
    <property type="entry name" value="NAD(P)-binding Rossmann-fold domains"/>
    <property type="match status" value="1"/>
</dbReference>
<dbReference type="Gene3D" id="3.40.50.720">
    <property type="entry name" value="NAD(P)-binding Rossmann-like Domain"/>
    <property type="match status" value="1"/>
</dbReference>
<accession>A0A2T0WA87</accession>
<gene>
    <name evidence="3" type="ORF">CLV38_10344</name>
</gene>
<dbReference type="Pfam" id="PF13561">
    <property type="entry name" value="adh_short_C2"/>
    <property type="match status" value="1"/>
</dbReference>
<dbReference type="EMBL" id="PVTO01000003">
    <property type="protein sequence ID" value="PRY83621.1"/>
    <property type="molecule type" value="Genomic_DNA"/>
</dbReference>
<comment type="similarity">
    <text evidence="1">Belongs to the short-chain dehydrogenases/reductases (SDR) family.</text>
</comment>
<dbReference type="PRINTS" id="PR00080">
    <property type="entry name" value="SDRFAMILY"/>
</dbReference>
<dbReference type="Proteomes" id="UP000238205">
    <property type="component" value="Unassembled WGS sequence"/>
</dbReference>
<dbReference type="InterPro" id="IPR020904">
    <property type="entry name" value="Sc_DH/Rdtase_CS"/>
</dbReference>
<dbReference type="NCBIfam" id="NF005559">
    <property type="entry name" value="PRK07231.1"/>
    <property type="match status" value="1"/>
</dbReference>
<dbReference type="PANTHER" id="PTHR24321:SF8">
    <property type="entry name" value="ESTRADIOL 17-BETA-DEHYDROGENASE 8-RELATED"/>
    <property type="match status" value="1"/>
</dbReference>
<dbReference type="GO" id="GO:0008206">
    <property type="term" value="P:bile acid metabolic process"/>
    <property type="evidence" value="ECO:0007669"/>
    <property type="project" value="UniProtKB-ARBA"/>
</dbReference>
<dbReference type="InterPro" id="IPR036291">
    <property type="entry name" value="NAD(P)-bd_dom_sf"/>
</dbReference>
<sequence>MGRLDGKVAIITGGAGGMGTKHGEFFIREGAKVVVADLESSNGQKVADDLGENALFVAFDVTDESSWESLVNKSEEAFGPVSILVNNAGIVKQNSIAETSLEEYRQTIAINQDGVFLGMKYVLPSMKKAENGSIVNISSVAGMVGGTANLAYTASKFAVRGMTKAAAAEFAEFGIRVNSVHPGVIRTPMTEQEGIKEMVQEMAKDIPLKRIAEPEEITNLVLYLASDESSYSTGTEFVADGGLIQVM</sequence>
<dbReference type="PRINTS" id="PR00081">
    <property type="entry name" value="GDHRDH"/>
</dbReference>
<evidence type="ECO:0000256" key="2">
    <source>
        <dbReference type="ARBA" id="ARBA00023002"/>
    </source>
</evidence>
<evidence type="ECO:0000256" key="1">
    <source>
        <dbReference type="ARBA" id="ARBA00006484"/>
    </source>
</evidence>
<keyword evidence="4" id="KW-1185">Reference proteome</keyword>
<reference evidence="3 4" key="1">
    <citation type="submission" date="2018-03" db="EMBL/GenBank/DDBJ databases">
        <title>Genomic Encyclopedia of Archaeal and Bacterial Type Strains, Phase II (KMG-II): from individual species to whole genera.</title>
        <authorList>
            <person name="Goeker M."/>
        </authorList>
    </citation>
    <scope>NUCLEOTIDE SEQUENCE [LARGE SCALE GENOMIC DNA]</scope>
    <source>
        <strain evidence="3 4">DSM 13175</strain>
    </source>
</reference>
<dbReference type="PANTHER" id="PTHR24321">
    <property type="entry name" value="DEHYDROGENASES, SHORT CHAIN"/>
    <property type="match status" value="1"/>
</dbReference>
<evidence type="ECO:0000313" key="4">
    <source>
        <dbReference type="Proteomes" id="UP000238205"/>
    </source>
</evidence>
<dbReference type="PROSITE" id="PS00061">
    <property type="entry name" value="ADH_SHORT"/>
    <property type="match status" value="1"/>
</dbReference>
<dbReference type="InterPro" id="IPR002347">
    <property type="entry name" value="SDR_fam"/>
</dbReference>
<comment type="caution">
    <text evidence="3">The sequence shown here is derived from an EMBL/GenBank/DDBJ whole genome shotgun (WGS) entry which is preliminary data.</text>
</comment>